<gene>
    <name evidence="3" type="ORF">GBA65_16145</name>
</gene>
<evidence type="ECO:0000256" key="1">
    <source>
        <dbReference type="SAM" id="MobiDB-lite"/>
    </source>
</evidence>
<dbReference type="EMBL" id="CP045121">
    <property type="protein sequence ID" value="QIN79807.1"/>
    <property type="molecule type" value="Genomic_DNA"/>
</dbReference>
<name>A0A6G8Q0E8_9ACTN</name>
<dbReference type="GO" id="GO:0019684">
    <property type="term" value="P:photosynthesis, light reaction"/>
    <property type="evidence" value="ECO:0007669"/>
    <property type="project" value="InterPro"/>
</dbReference>
<evidence type="ECO:0000313" key="4">
    <source>
        <dbReference type="Proteomes" id="UP000502706"/>
    </source>
</evidence>
<dbReference type="Gene3D" id="3.90.50.10">
    <property type="entry name" value="Photosynthetic Reaction Center, subunit H, domain 2"/>
    <property type="match status" value="1"/>
</dbReference>
<dbReference type="Pfam" id="PF05239">
    <property type="entry name" value="PRC"/>
    <property type="match status" value="1"/>
</dbReference>
<dbReference type="GO" id="GO:0030077">
    <property type="term" value="C:plasma membrane light-harvesting complex"/>
    <property type="evidence" value="ECO:0007669"/>
    <property type="project" value="InterPro"/>
</dbReference>
<organism evidence="3 4">
    <name type="scientific">Rubrobacter marinus</name>
    <dbReference type="NCBI Taxonomy" id="2653852"/>
    <lineage>
        <taxon>Bacteria</taxon>
        <taxon>Bacillati</taxon>
        <taxon>Actinomycetota</taxon>
        <taxon>Rubrobacteria</taxon>
        <taxon>Rubrobacterales</taxon>
        <taxon>Rubrobacteraceae</taxon>
        <taxon>Rubrobacter</taxon>
    </lineage>
</organism>
<keyword evidence="4" id="KW-1185">Reference proteome</keyword>
<dbReference type="AlphaFoldDB" id="A0A6G8Q0E8"/>
<feature type="domain" description="PRC-barrel" evidence="2">
    <location>
        <begin position="31"/>
        <end position="90"/>
    </location>
</feature>
<protein>
    <recommendedName>
        <fullName evidence="2">PRC-barrel domain-containing protein</fullName>
    </recommendedName>
</protein>
<dbReference type="InterPro" id="IPR011033">
    <property type="entry name" value="PRC_barrel-like_sf"/>
</dbReference>
<proteinExistence type="predicted"/>
<dbReference type="KEGG" id="rmar:GBA65_16145"/>
<accession>A0A6G8Q0E8</accession>
<dbReference type="Proteomes" id="UP000502706">
    <property type="component" value="Chromosome"/>
</dbReference>
<dbReference type="InterPro" id="IPR014747">
    <property type="entry name" value="Bac_photo_RC_H_C"/>
</dbReference>
<sequence>MGARSGFRRKGERNGMDIVDPFAGLKKAKEDYKVYDSHYEKIGKVDDLLVDDRDEVLYVGVKMGLFGTNSTIIPTEIVRVNDKRQLIEVSEPADTIKHAPHFGHGTDLTPELENHVRSYYGLEGLRPSPEHTGDYPVSGTTRASPRTPAWTWCRARGPRRRTGTSRRAPRHRRGAPWTSPWTTCRSTRRPSVRPSGRGSSRPLAAPPGRPESPRAAGRPRMPGG</sequence>
<feature type="compositionally biased region" description="Low complexity" evidence="1">
    <location>
        <begin position="192"/>
        <end position="202"/>
    </location>
</feature>
<evidence type="ECO:0000313" key="3">
    <source>
        <dbReference type="EMBL" id="QIN79807.1"/>
    </source>
</evidence>
<dbReference type="InterPro" id="IPR027275">
    <property type="entry name" value="PRC-brl_dom"/>
</dbReference>
<evidence type="ECO:0000259" key="2">
    <source>
        <dbReference type="Pfam" id="PF05239"/>
    </source>
</evidence>
<dbReference type="SUPFAM" id="SSF50346">
    <property type="entry name" value="PRC-barrel domain"/>
    <property type="match status" value="1"/>
</dbReference>
<feature type="region of interest" description="Disordered" evidence="1">
    <location>
        <begin position="124"/>
        <end position="224"/>
    </location>
</feature>
<reference evidence="3 4" key="1">
    <citation type="submission" date="2019-10" db="EMBL/GenBank/DDBJ databases">
        <title>Rubrobacter sp nov SCSIO 52915 isolated from a deep-sea sediment in the South China Sea.</title>
        <authorList>
            <person name="Chen R.W."/>
        </authorList>
    </citation>
    <scope>NUCLEOTIDE SEQUENCE [LARGE SCALE GENOMIC DNA]</scope>
    <source>
        <strain evidence="3 4">SCSIO 52915</strain>
    </source>
</reference>
<feature type="compositionally biased region" description="Basic residues" evidence="1">
    <location>
        <begin position="156"/>
        <end position="174"/>
    </location>
</feature>